<dbReference type="GO" id="GO:0005576">
    <property type="term" value="C:extracellular region"/>
    <property type="evidence" value="ECO:0007669"/>
    <property type="project" value="TreeGrafter"/>
</dbReference>
<dbReference type="InterPro" id="IPR044857">
    <property type="entry name" value="T7SS_EccB_R1"/>
</dbReference>
<dbReference type="EMBL" id="WLCI01000015">
    <property type="protein sequence ID" value="MTB96113.1"/>
    <property type="molecule type" value="Genomic_DNA"/>
</dbReference>
<evidence type="ECO:0000313" key="2">
    <source>
        <dbReference type="Proteomes" id="UP000433406"/>
    </source>
</evidence>
<accession>A0A6I3JDK3</accession>
<dbReference type="PANTHER" id="PTHR40765">
    <property type="entry name" value="ESX-2 SECRETION SYSTEM ATPASE ECCB2"/>
    <property type="match status" value="1"/>
</dbReference>
<organism evidence="1 2">
    <name type="scientific">Nocardioides marmotae</name>
    <dbReference type="NCBI Taxonomy" id="2663857"/>
    <lineage>
        <taxon>Bacteria</taxon>
        <taxon>Bacillati</taxon>
        <taxon>Actinomycetota</taxon>
        <taxon>Actinomycetes</taxon>
        <taxon>Propionibacteriales</taxon>
        <taxon>Nocardioidaceae</taxon>
        <taxon>Nocardioides</taxon>
    </lineage>
</organism>
<dbReference type="AlphaFoldDB" id="A0A6I3JDK3"/>
<dbReference type="NCBIfam" id="TIGR03919">
    <property type="entry name" value="T7SS_EccB"/>
    <property type="match status" value="1"/>
</dbReference>
<dbReference type="InterPro" id="IPR007795">
    <property type="entry name" value="T7SS_EccB"/>
</dbReference>
<dbReference type="RefSeq" id="WP_154615829.1">
    <property type="nucleotide sequence ID" value="NZ_CP053660.1"/>
</dbReference>
<comment type="caution">
    <text evidence="1">The sequence shown here is derived from an EMBL/GenBank/DDBJ whole genome shotgun (WGS) entry which is preliminary data.</text>
</comment>
<sequence>MATKKDLVEAHAFSRRRLVTAFVSGAPGGREVEPTRPGRTVIGGIALAILLVAGAAIASILSPKAPSDWTDGGLVVSKERGAAYVILDGGDDPVLRPVINVTSAQLILGADPEPSVVKQSEIDKYTIGEDIGILNAPATVPDDDLLLESGWTACTADGSGIKVDVSEEQLVEPLDGAGMLVRARGRIYLIAESAEPEPGGGTRAYSYLVPDRGAVDLMLQQLGMPIRSEAVEVPEQWLTLFPAGGALSFGSFGLAGYGEPSEIAGQDGLPSGARVGDRYESAGIELLVTRTAPVALTPFAAAVYASAEKPAGYEPRTLTPEGDPQLRQEVPAYEEARWPEAGLDKVTGEHCAVLLPDPAGGAPIVKLATAPVGDASVLEADTDRGTVDRTVDAGRGAYALSAGWDDRRVGTPYFVDAKGVAYALVGDQAAERLGYGDVDAPIVPDPWIELFEEGVPLSVNAALCPPDRPGRSSTCE</sequence>
<dbReference type="Pfam" id="PF05108">
    <property type="entry name" value="T7SS_ESX1_EccB"/>
    <property type="match status" value="1"/>
</dbReference>
<evidence type="ECO:0000313" key="1">
    <source>
        <dbReference type="EMBL" id="MTB96113.1"/>
    </source>
</evidence>
<dbReference type="PANTHER" id="PTHR40765:SF2">
    <property type="entry name" value="ESX-2 SECRETION SYSTEM ATPASE ECCB2"/>
    <property type="match status" value="1"/>
</dbReference>
<gene>
    <name evidence="1" type="primary">eccB</name>
    <name evidence="1" type="ORF">GGQ22_13590</name>
</gene>
<name>A0A6I3JDK3_9ACTN</name>
<protein>
    <submittedName>
        <fullName evidence="1">Type VII secretion protein EccB</fullName>
    </submittedName>
</protein>
<keyword evidence="2" id="KW-1185">Reference proteome</keyword>
<dbReference type="Gene3D" id="3.30.2390.20">
    <property type="entry name" value="Type VII secretion system EccB, repeat 1 domain"/>
    <property type="match status" value="1"/>
</dbReference>
<reference evidence="1 2" key="1">
    <citation type="submission" date="2019-10" db="EMBL/GenBank/DDBJ databases">
        <title>Nocardioides novel species isolated from the excrement of Marmot.</title>
        <authorList>
            <person name="Zhang G."/>
        </authorList>
    </citation>
    <scope>NUCLEOTIDE SEQUENCE [LARGE SCALE GENOMIC DNA]</scope>
    <source>
        <strain evidence="2">zg-579</strain>
    </source>
</reference>
<proteinExistence type="predicted"/>
<dbReference type="Proteomes" id="UP000433406">
    <property type="component" value="Unassembled WGS sequence"/>
</dbReference>